<feature type="domain" description="Aminoglycoside phosphotransferase" evidence="1">
    <location>
        <begin position="28"/>
        <end position="220"/>
    </location>
</feature>
<evidence type="ECO:0000313" key="2">
    <source>
        <dbReference type="EMBL" id="MDQ0343261.1"/>
    </source>
</evidence>
<organism evidence="2 3">
    <name type="scientific">Lederbergia wuyishanensis</name>
    <dbReference type="NCBI Taxonomy" id="1347903"/>
    <lineage>
        <taxon>Bacteria</taxon>
        <taxon>Bacillati</taxon>
        <taxon>Bacillota</taxon>
        <taxon>Bacilli</taxon>
        <taxon>Bacillales</taxon>
        <taxon>Bacillaceae</taxon>
        <taxon>Lederbergia</taxon>
    </lineage>
</organism>
<accession>A0ABU0D4F1</accession>
<evidence type="ECO:0000313" key="3">
    <source>
        <dbReference type="Proteomes" id="UP001232343"/>
    </source>
</evidence>
<dbReference type="SUPFAM" id="SSF56112">
    <property type="entry name" value="Protein kinase-like (PK-like)"/>
    <property type="match status" value="1"/>
</dbReference>
<dbReference type="EMBL" id="JAUSUO010000004">
    <property type="protein sequence ID" value="MDQ0343261.1"/>
    <property type="molecule type" value="Genomic_DNA"/>
</dbReference>
<dbReference type="Gene3D" id="3.30.200.20">
    <property type="entry name" value="Phosphorylase Kinase, domain 1"/>
    <property type="match status" value="1"/>
</dbReference>
<dbReference type="Pfam" id="PF01636">
    <property type="entry name" value="APH"/>
    <property type="match status" value="1"/>
</dbReference>
<dbReference type="InterPro" id="IPR011009">
    <property type="entry name" value="Kinase-like_dom_sf"/>
</dbReference>
<evidence type="ECO:0000259" key="1">
    <source>
        <dbReference type="Pfam" id="PF01636"/>
    </source>
</evidence>
<dbReference type="InterPro" id="IPR002575">
    <property type="entry name" value="Aminoglycoside_PTrfase"/>
</dbReference>
<dbReference type="Proteomes" id="UP001232343">
    <property type="component" value="Unassembled WGS sequence"/>
</dbReference>
<keyword evidence="2" id="KW-0808">Transferase</keyword>
<dbReference type="GO" id="GO:0016301">
    <property type="term" value="F:kinase activity"/>
    <property type="evidence" value="ECO:0007669"/>
    <property type="project" value="UniProtKB-KW"/>
</dbReference>
<dbReference type="RefSeq" id="WP_244681751.1">
    <property type="nucleotide sequence ID" value="NZ_JALIRM010000008.1"/>
</dbReference>
<keyword evidence="2" id="KW-0418">Kinase</keyword>
<sequence length="286" mass="32837">MSTPLSVINWIEKSDILDGLIVQEHNLTLQPMNQGYEAEVIKIESDNESFVLKVWNKSSKPDISFQFRLLNVLFERGLSVSKPVGWGINQNSHKVLLTTFNGGPVLKVNNKKMIDFAKILSSLHQTNIEEIGTIELPKYDFADYFFPEINKHPDIYNAVISLVHHIEIMQECIIHGDFHLANILEENDRYTVIDWTNGQLGDSRYDFAWSLTLKRIYTSERLAQVFRSTYLLKNDIPNEDLEVFESLACLRWILLSRSGGTPIWPNTIKRVKSLIGTNPFLQGVDI</sequence>
<dbReference type="Gene3D" id="3.90.1200.10">
    <property type="match status" value="1"/>
</dbReference>
<reference evidence="2 3" key="1">
    <citation type="submission" date="2023-07" db="EMBL/GenBank/DDBJ databases">
        <title>Genomic Encyclopedia of Type Strains, Phase IV (KMG-IV): sequencing the most valuable type-strain genomes for metagenomic binning, comparative biology and taxonomic classification.</title>
        <authorList>
            <person name="Goeker M."/>
        </authorList>
    </citation>
    <scope>NUCLEOTIDE SEQUENCE [LARGE SCALE GENOMIC DNA]</scope>
    <source>
        <strain evidence="2 3">DSM 27848</strain>
    </source>
</reference>
<keyword evidence="3" id="KW-1185">Reference proteome</keyword>
<name>A0ABU0D4F1_9BACI</name>
<comment type="caution">
    <text evidence="2">The sequence shown here is derived from an EMBL/GenBank/DDBJ whole genome shotgun (WGS) entry which is preliminary data.</text>
</comment>
<proteinExistence type="predicted"/>
<protein>
    <submittedName>
        <fullName evidence="2">Aminoglycoside phosphotransferase (APT) family kinase protein</fullName>
    </submittedName>
</protein>
<gene>
    <name evidence="2" type="ORF">J2S14_002075</name>
</gene>